<dbReference type="EMBL" id="HE573027">
    <property type="protein sequence ID" value="CCC53304.1"/>
    <property type="molecule type" value="Genomic_DNA"/>
</dbReference>
<dbReference type="AlphaFoldDB" id="G0UBV6"/>
<name>G0UBV6_TRYVY</name>
<feature type="transmembrane region" description="Helical" evidence="1">
    <location>
        <begin position="72"/>
        <end position="92"/>
    </location>
</feature>
<organism evidence="2">
    <name type="scientific">Trypanosoma vivax (strain Y486)</name>
    <dbReference type="NCBI Taxonomy" id="1055687"/>
    <lineage>
        <taxon>Eukaryota</taxon>
        <taxon>Discoba</taxon>
        <taxon>Euglenozoa</taxon>
        <taxon>Kinetoplastea</taxon>
        <taxon>Metakinetoplastina</taxon>
        <taxon>Trypanosomatida</taxon>
        <taxon>Trypanosomatidae</taxon>
        <taxon>Trypanosoma</taxon>
        <taxon>Duttonella</taxon>
    </lineage>
</organism>
<accession>G0UBV6</accession>
<evidence type="ECO:0000313" key="2">
    <source>
        <dbReference type="EMBL" id="CCC53304.1"/>
    </source>
</evidence>
<evidence type="ECO:0000256" key="1">
    <source>
        <dbReference type="SAM" id="Phobius"/>
    </source>
</evidence>
<gene>
    <name evidence="2" type="ORF">TVY486_1107880</name>
</gene>
<protein>
    <submittedName>
        <fullName evidence="2">Uncharacterized protein</fullName>
    </submittedName>
</protein>
<keyword evidence="1" id="KW-1133">Transmembrane helix</keyword>
<proteinExistence type="predicted"/>
<feature type="transmembrane region" description="Helical" evidence="1">
    <location>
        <begin position="104"/>
        <end position="126"/>
    </location>
</feature>
<feature type="transmembrane region" description="Helical" evidence="1">
    <location>
        <begin position="198"/>
        <end position="216"/>
    </location>
</feature>
<dbReference type="VEuPathDB" id="TriTrypDB:TvY486_1107880"/>
<keyword evidence="1" id="KW-0812">Transmembrane</keyword>
<keyword evidence="1" id="KW-0472">Membrane</keyword>
<sequence length="222" mass="24705">MVLLHMPIRVLREAIYSATAWAAGDFFAQFFAAHWEVVRRRAERENGAENNRHNATRPPRGHMMAAVDRPRLVLAALFGVALVPLNAGFNGICSRVIGVPYANMFAAFVLLSARQLFMTPLTLLLYHNTTTYVRGGFDDPTCIQLHKTGADARMAGSYGALAVERRIMTDVMPYPLLSSWLIYFPLSAYCYLTPKPLPGAVAAALLIPWTAHVSYIQKHMLL</sequence>
<reference evidence="2" key="1">
    <citation type="journal article" date="2012" name="Proc. Natl. Acad. Sci. U.S.A.">
        <title>Antigenic diversity is generated by distinct evolutionary mechanisms in African trypanosome species.</title>
        <authorList>
            <person name="Jackson A.P."/>
            <person name="Berry A."/>
            <person name="Aslett M."/>
            <person name="Allison H.C."/>
            <person name="Burton P."/>
            <person name="Vavrova-Anderson J."/>
            <person name="Brown R."/>
            <person name="Browne H."/>
            <person name="Corton N."/>
            <person name="Hauser H."/>
            <person name="Gamble J."/>
            <person name="Gilderthorp R."/>
            <person name="Marcello L."/>
            <person name="McQuillan J."/>
            <person name="Otto T.D."/>
            <person name="Quail M.A."/>
            <person name="Sanders M.J."/>
            <person name="van Tonder A."/>
            <person name="Ginger M.L."/>
            <person name="Field M.C."/>
            <person name="Barry J.D."/>
            <person name="Hertz-Fowler C."/>
            <person name="Berriman M."/>
        </authorList>
    </citation>
    <scope>NUCLEOTIDE SEQUENCE</scope>
    <source>
        <strain evidence="2">Y486</strain>
    </source>
</reference>
<feature type="transmembrane region" description="Helical" evidence="1">
    <location>
        <begin position="174"/>
        <end position="192"/>
    </location>
</feature>